<name>A0ABD3DIR8_9LAMI</name>
<evidence type="ECO:0000313" key="2">
    <source>
        <dbReference type="EMBL" id="KAL3642200.1"/>
    </source>
</evidence>
<protein>
    <submittedName>
        <fullName evidence="2">Thioredoxin-like fold domain-containing protein mrl7l, chloroplastic</fullName>
    </submittedName>
</protein>
<dbReference type="PANTHER" id="PTHR34669:SF1">
    <property type="entry name" value="THIOREDOXIN-LIKE FOLD DOMAIN-CONTAINING PROTEIN MRL7L, CHLOROPLASTIC"/>
    <property type="match status" value="1"/>
</dbReference>
<dbReference type="InterPro" id="IPR044701">
    <property type="entry name" value="MRL7/MRL7L"/>
</dbReference>
<accession>A0ABD3DIR8</accession>
<dbReference type="Proteomes" id="UP001632038">
    <property type="component" value="Unassembled WGS sequence"/>
</dbReference>
<keyword evidence="3" id="KW-1185">Reference proteome</keyword>
<dbReference type="SUPFAM" id="SSF52833">
    <property type="entry name" value="Thioredoxin-like"/>
    <property type="match status" value="1"/>
</dbReference>
<proteinExistence type="predicted"/>
<evidence type="ECO:0000256" key="1">
    <source>
        <dbReference type="SAM" id="MobiDB-lite"/>
    </source>
</evidence>
<dbReference type="Gene3D" id="3.40.30.10">
    <property type="entry name" value="Glutaredoxin"/>
    <property type="match status" value="1"/>
</dbReference>
<sequence length="354" mass="40754">MEVLGHAICLQFKLDDKLRTRFSSFSGVSLGQRNNRKSSMVSTCMGSSFSLSKPKPIKRTLMGSQGFRRNVSKIEELLNLGDEKDDDEDEEEQESSGNKGKAENEDSFFMDAEERKEWRQKIRDVISRTPDVEEETDLLEKRKKMQKLLAEYPLVVDEEDPDWPEDADGWGFNLGQFFDKISIKNVKKDDDDGYDSENEIVWRDDDYIRPIKDITTAEWEEAVFKDISPLVVLVHNRYKRPKENEKIRDELEKAVQIIWNCSLPSPRCVAIDANTELDLVSALQVSVFPELIFIKSGKIVYREKVIRTADELSKIMAFYYFGAAKPPCLTGVENMKEVIPTVYLDVNIDKSHGQ</sequence>
<dbReference type="EMBL" id="JAVIJP010000016">
    <property type="protein sequence ID" value="KAL3642200.1"/>
    <property type="molecule type" value="Genomic_DNA"/>
</dbReference>
<organism evidence="2 3">
    <name type="scientific">Castilleja foliolosa</name>
    <dbReference type="NCBI Taxonomy" id="1961234"/>
    <lineage>
        <taxon>Eukaryota</taxon>
        <taxon>Viridiplantae</taxon>
        <taxon>Streptophyta</taxon>
        <taxon>Embryophyta</taxon>
        <taxon>Tracheophyta</taxon>
        <taxon>Spermatophyta</taxon>
        <taxon>Magnoliopsida</taxon>
        <taxon>eudicotyledons</taxon>
        <taxon>Gunneridae</taxon>
        <taxon>Pentapetalae</taxon>
        <taxon>asterids</taxon>
        <taxon>lamiids</taxon>
        <taxon>Lamiales</taxon>
        <taxon>Orobanchaceae</taxon>
        <taxon>Pedicularideae</taxon>
        <taxon>Castillejinae</taxon>
        <taxon>Castilleja</taxon>
    </lineage>
</organism>
<dbReference type="AlphaFoldDB" id="A0ABD3DIR8"/>
<evidence type="ECO:0000313" key="3">
    <source>
        <dbReference type="Proteomes" id="UP001632038"/>
    </source>
</evidence>
<dbReference type="PANTHER" id="PTHR34669">
    <property type="entry name" value="THIOREDOXIN-LIKE FOLD DOMAIN-CONTAINING PROTEIN MRL7L, CHLOROPLASTIC"/>
    <property type="match status" value="1"/>
</dbReference>
<reference evidence="3" key="1">
    <citation type="journal article" date="2024" name="IScience">
        <title>Strigolactones Initiate the Formation of Haustorium-like Structures in Castilleja.</title>
        <authorList>
            <person name="Buerger M."/>
            <person name="Peterson D."/>
            <person name="Chory J."/>
        </authorList>
    </citation>
    <scope>NUCLEOTIDE SEQUENCE [LARGE SCALE GENOMIC DNA]</scope>
</reference>
<dbReference type="InterPro" id="IPR036249">
    <property type="entry name" value="Thioredoxin-like_sf"/>
</dbReference>
<gene>
    <name evidence="2" type="primary">MRL7L_1</name>
    <name evidence="2" type="ORF">CASFOL_013015</name>
</gene>
<feature type="region of interest" description="Disordered" evidence="1">
    <location>
        <begin position="79"/>
        <end position="107"/>
    </location>
</feature>
<feature type="compositionally biased region" description="Acidic residues" evidence="1">
    <location>
        <begin position="83"/>
        <end position="94"/>
    </location>
</feature>
<comment type="caution">
    <text evidence="2">The sequence shown here is derived from an EMBL/GenBank/DDBJ whole genome shotgun (WGS) entry which is preliminary data.</text>
</comment>